<sequence length="120" mass="14113">MLLDLALFSSKGKPIQCWTPQEFTRSWEEYAENYCWVASTYYIPSNQHRAIYLPIGKSGFISTTGNESPIIEYQQRMYTGRFILYYQWAPILLAVQALLFYIPCLIWRLFAPRSGFQATY</sequence>
<dbReference type="AlphaFoldDB" id="A0A448XJG2"/>
<evidence type="ECO:0000256" key="3">
    <source>
        <dbReference type="ARBA" id="ARBA00022475"/>
    </source>
</evidence>
<dbReference type="PANTHER" id="PTHR11893:SF36">
    <property type="entry name" value="INNEXIN-5"/>
    <property type="match status" value="1"/>
</dbReference>
<dbReference type="InterPro" id="IPR000990">
    <property type="entry name" value="Innexin"/>
</dbReference>
<dbReference type="PRINTS" id="PR01262">
    <property type="entry name" value="INNEXIN"/>
</dbReference>
<accession>A0A448XJG2</accession>
<dbReference type="GO" id="GO:0005886">
    <property type="term" value="C:plasma membrane"/>
    <property type="evidence" value="ECO:0007669"/>
    <property type="project" value="UniProtKB-SubCell"/>
</dbReference>
<comment type="subcellular location">
    <subcellularLocation>
        <location evidence="1 9">Cell membrane</location>
        <topology evidence="1 9">Multi-pass membrane protein</topology>
    </subcellularLocation>
</comment>
<evidence type="ECO:0000256" key="6">
    <source>
        <dbReference type="ARBA" id="ARBA00023065"/>
    </source>
</evidence>
<evidence type="ECO:0000256" key="8">
    <source>
        <dbReference type="ARBA" id="ARBA00023303"/>
    </source>
</evidence>
<evidence type="ECO:0000256" key="2">
    <source>
        <dbReference type="ARBA" id="ARBA00022448"/>
    </source>
</evidence>
<dbReference type="OrthoDB" id="5867527at2759"/>
<comment type="caution">
    <text evidence="9">Lacks conserved residue(s) required for the propagation of feature annotation.</text>
</comment>
<dbReference type="GO" id="GO:0034220">
    <property type="term" value="P:monoatomic ion transmembrane transport"/>
    <property type="evidence" value="ECO:0007669"/>
    <property type="project" value="UniProtKB-KW"/>
</dbReference>
<keyword evidence="5 9" id="KW-1133">Transmembrane helix</keyword>
<keyword evidence="4 9" id="KW-0812">Transmembrane</keyword>
<protein>
    <recommendedName>
        <fullName evidence="9">Innexin</fullName>
    </recommendedName>
</protein>
<proteinExistence type="inferred from homology"/>
<dbReference type="EMBL" id="CAAALY010257069">
    <property type="protein sequence ID" value="VEL38160.1"/>
    <property type="molecule type" value="Genomic_DNA"/>
</dbReference>
<feature type="transmembrane region" description="Helical" evidence="9">
    <location>
        <begin position="83"/>
        <end position="110"/>
    </location>
</feature>
<dbReference type="GO" id="GO:0005921">
    <property type="term" value="C:gap junction"/>
    <property type="evidence" value="ECO:0007669"/>
    <property type="project" value="UniProtKB-UniRule"/>
</dbReference>
<comment type="similarity">
    <text evidence="9">Belongs to the pannexin family.</text>
</comment>
<evidence type="ECO:0000256" key="1">
    <source>
        <dbReference type="ARBA" id="ARBA00004651"/>
    </source>
</evidence>
<comment type="function">
    <text evidence="9">Structural component of the gap junctions.</text>
</comment>
<name>A0A448XJG2_9PLAT</name>
<dbReference type="PROSITE" id="PS51013">
    <property type="entry name" value="PANNEXIN"/>
    <property type="match status" value="1"/>
</dbReference>
<keyword evidence="3" id="KW-1003">Cell membrane</keyword>
<comment type="caution">
    <text evidence="10">The sequence shown here is derived from an EMBL/GenBank/DDBJ whole genome shotgun (WGS) entry which is preliminary data.</text>
</comment>
<gene>
    <name evidence="9" type="primary">inx</name>
    <name evidence="10" type="ORF">PXEA_LOCUS31600</name>
</gene>
<evidence type="ECO:0000256" key="9">
    <source>
        <dbReference type="RuleBase" id="RU010713"/>
    </source>
</evidence>
<keyword evidence="8 9" id="KW-0407">Ion channel</keyword>
<keyword evidence="7 9" id="KW-0472">Membrane</keyword>
<dbReference type="GO" id="GO:0005243">
    <property type="term" value="F:gap junction channel activity"/>
    <property type="evidence" value="ECO:0007669"/>
    <property type="project" value="TreeGrafter"/>
</dbReference>
<dbReference type="Pfam" id="PF00876">
    <property type="entry name" value="Innexin"/>
    <property type="match status" value="1"/>
</dbReference>
<keyword evidence="6 9" id="KW-0406">Ion transport</keyword>
<evidence type="ECO:0000313" key="10">
    <source>
        <dbReference type="EMBL" id="VEL38160.1"/>
    </source>
</evidence>
<evidence type="ECO:0000256" key="7">
    <source>
        <dbReference type="ARBA" id="ARBA00023136"/>
    </source>
</evidence>
<evidence type="ECO:0000256" key="5">
    <source>
        <dbReference type="ARBA" id="ARBA00022989"/>
    </source>
</evidence>
<keyword evidence="11" id="KW-1185">Reference proteome</keyword>
<dbReference type="PANTHER" id="PTHR11893">
    <property type="entry name" value="INNEXIN"/>
    <property type="match status" value="1"/>
</dbReference>
<evidence type="ECO:0000256" key="4">
    <source>
        <dbReference type="ARBA" id="ARBA00022692"/>
    </source>
</evidence>
<dbReference type="Proteomes" id="UP000784294">
    <property type="component" value="Unassembled WGS sequence"/>
</dbReference>
<evidence type="ECO:0000313" key="11">
    <source>
        <dbReference type="Proteomes" id="UP000784294"/>
    </source>
</evidence>
<organism evidence="10 11">
    <name type="scientific">Protopolystoma xenopodis</name>
    <dbReference type="NCBI Taxonomy" id="117903"/>
    <lineage>
        <taxon>Eukaryota</taxon>
        <taxon>Metazoa</taxon>
        <taxon>Spiralia</taxon>
        <taxon>Lophotrochozoa</taxon>
        <taxon>Platyhelminthes</taxon>
        <taxon>Monogenea</taxon>
        <taxon>Polyopisthocotylea</taxon>
        <taxon>Polystomatidea</taxon>
        <taxon>Polystomatidae</taxon>
        <taxon>Protopolystoma</taxon>
    </lineage>
</organism>
<keyword evidence="2 9" id="KW-0813">Transport</keyword>
<reference evidence="10" key="1">
    <citation type="submission" date="2018-11" db="EMBL/GenBank/DDBJ databases">
        <authorList>
            <consortium name="Pathogen Informatics"/>
        </authorList>
    </citation>
    <scope>NUCLEOTIDE SEQUENCE</scope>
</reference>